<accession>A0A0P0WJ38</accession>
<gene>
    <name evidence="1" type="ordered locus">Os05g0201800</name>
    <name evidence="1" type="ORF">OSNPB_050201800</name>
</gene>
<organism evidence="1 2">
    <name type="scientific">Oryza sativa subsp. japonica</name>
    <name type="common">Rice</name>
    <dbReference type="NCBI Taxonomy" id="39947"/>
    <lineage>
        <taxon>Eukaryota</taxon>
        <taxon>Viridiplantae</taxon>
        <taxon>Streptophyta</taxon>
        <taxon>Embryophyta</taxon>
        <taxon>Tracheophyta</taxon>
        <taxon>Spermatophyta</taxon>
        <taxon>Magnoliopsida</taxon>
        <taxon>Liliopsida</taxon>
        <taxon>Poales</taxon>
        <taxon>Poaceae</taxon>
        <taxon>BOP clade</taxon>
        <taxon>Oryzoideae</taxon>
        <taxon>Oryzeae</taxon>
        <taxon>Oryzinae</taxon>
        <taxon>Oryza</taxon>
        <taxon>Oryza sativa</taxon>
    </lineage>
</organism>
<dbReference type="AlphaFoldDB" id="A0A0P0WJ38"/>
<sequence length="99" mass="10388">MCAAQSSVSYLRSSFLSNHDLVSSFFSPAAPFNTAKHASISAVAAIRASGRFGFGSGGRDLSVSKRPAVGVSVKGIYCAAWRITSTSTLSPQEIAVFWP</sequence>
<protein>
    <submittedName>
        <fullName evidence="1">Os05g0201800 protein</fullName>
    </submittedName>
</protein>
<name>A0A0P0WJ38_ORYSJ</name>
<evidence type="ECO:0000313" key="2">
    <source>
        <dbReference type="Proteomes" id="UP000059680"/>
    </source>
</evidence>
<evidence type="ECO:0000313" key="1">
    <source>
        <dbReference type="EMBL" id="BAS92719.1"/>
    </source>
</evidence>
<dbReference type="InParanoid" id="A0A0P0WJ38"/>
<dbReference type="PaxDb" id="39947-A0A0P0WJ38"/>
<proteinExistence type="predicted"/>
<dbReference type="EMBL" id="AP014961">
    <property type="protein sequence ID" value="BAS92719.1"/>
    <property type="molecule type" value="Genomic_DNA"/>
</dbReference>
<reference evidence="1 2" key="3">
    <citation type="journal article" date="2013" name="Rice">
        <title>Improvement of the Oryza sativa Nipponbare reference genome using next generation sequence and optical map data.</title>
        <authorList>
            <person name="Kawahara Y."/>
            <person name="de la Bastide M."/>
            <person name="Hamilton J.P."/>
            <person name="Kanamori H."/>
            <person name="McCombie W.R."/>
            <person name="Ouyang S."/>
            <person name="Schwartz D.C."/>
            <person name="Tanaka T."/>
            <person name="Wu J."/>
            <person name="Zhou S."/>
            <person name="Childs K.L."/>
            <person name="Davidson R.M."/>
            <person name="Lin H."/>
            <person name="Quesada-Ocampo L."/>
            <person name="Vaillancourt B."/>
            <person name="Sakai H."/>
            <person name="Lee S.S."/>
            <person name="Kim J."/>
            <person name="Numa H."/>
            <person name="Itoh T."/>
            <person name="Buell C.R."/>
            <person name="Matsumoto T."/>
        </authorList>
    </citation>
    <scope>NUCLEOTIDE SEQUENCE [LARGE SCALE GENOMIC DNA]</scope>
    <source>
        <strain evidence="2">cv. Nipponbare</strain>
    </source>
</reference>
<dbReference type="Proteomes" id="UP000059680">
    <property type="component" value="Chromosome 5"/>
</dbReference>
<keyword evidence="2" id="KW-1185">Reference proteome</keyword>
<reference evidence="1 2" key="2">
    <citation type="journal article" date="2013" name="Plant Cell Physiol.">
        <title>Rice Annotation Project Database (RAP-DB): an integrative and interactive database for rice genomics.</title>
        <authorList>
            <person name="Sakai H."/>
            <person name="Lee S.S."/>
            <person name="Tanaka T."/>
            <person name="Numa H."/>
            <person name="Kim J."/>
            <person name="Kawahara Y."/>
            <person name="Wakimoto H."/>
            <person name="Yang C.C."/>
            <person name="Iwamoto M."/>
            <person name="Abe T."/>
            <person name="Yamada Y."/>
            <person name="Muto A."/>
            <person name="Inokuchi H."/>
            <person name="Ikemura T."/>
            <person name="Matsumoto T."/>
            <person name="Sasaki T."/>
            <person name="Itoh T."/>
        </authorList>
    </citation>
    <scope>NUCLEOTIDE SEQUENCE [LARGE SCALE GENOMIC DNA]</scope>
    <source>
        <strain evidence="2">cv. Nipponbare</strain>
    </source>
</reference>
<reference evidence="2" key="1">
    <citation type="journal article" date="2005" name="Nature">
        <title>The map-based sequence of the rice genome.</title>
        <authorList>
            <consortium name="International rice genome sequencing project (IRGSP)"/>
            <person name="Matsumoto T."/>
            <person name="Wu J."/>
            <person name="Kanamori H."/>
            <person name="Katayose Y."/>
            <person name="Fujisawa M."/>
            <person name="Namiki N."/>
            <person name="Mizuno H."/>
            <person name="Yamamoto K."/>
            <person name="Antonio B.A."/>
            <person name="Baba T."/>
            <person name="Sakata K."/>
            <person name="Nagamura Y."/>
            <person name="Aoki H."/>
            <person name="Arikawa K."/>
            <person name="Arita K."/>
            <person name="Bito T."/>
            <person name="Chiden Y."/>
            <person name="Fujitsuka N."/>
            <person name="Fukunaka R."/>
            <person name="Hamada M."/>
            <person name="Harada C."/>
            <person name="Hayashi A."/>
            <person name="Hijishita S."/>
            <person name="Honda M."/>
            <person name="Hosokawa S."/>
            <person name="Ichikawa Y."/>
            <person name="Idonuma A."/>
            <person name="Iijima M."/>
            <person name="Ikeda M."/>
            <person name="Ikeno M."/>
            <person name="Ito K."/>
            <person name="Ito S."/>
            <person name="Ito T."/>
            <person name="Ito Y."/>
            <person name="Ito Y."/>
            <person name="Iwabuchi A."/>
            <person name="Kamiya K."/>
            <person name="Karasawa W."/>
            <person name="Kurita K."/>
            <person name="Katagiri S."/>
            <person name="Kikuta A."/>
            <person name="Kobayashi H."/>
            <person name="Kobayashi N."/>
            <person name="Machita K."/>
            <person name="Maehara T."/>
            <person name="Masukawa M."/>
            <person name="Mizubayashi T."/>
            <person name="Mukai Y."/>
            <person name="Nagasaki H."/>
            <person name="Nagata Y."/>
            <person name="Naito S."/>
            <person name="Nakashima M."/>
            <person name="Nakama Y."/>
            <person name="Nakamichi Y."/>
            <person name="Nakamura M."/>
            <person name="Meguro A."/>
            <person name="Negishi M."/>
            <person name="Ohta I."/>
            <person name="Ohta T."/>
            <person name="Okamoto M."/>
            <person name="Ono N."/>
            <person name="Saji S."/>
            <person name="Sakaguchi M."/>
            <person name="Sakai K."/>
            <person name="Shibata M."/>
            <person name="Shimokawa T."/>
            <person name="Song J."/>
            <person name="Takazaki Y."/>
            <person name="Terasawa K."/>
            <person name="Tsugane M."/>
            <person name="Tsuji K."/>
            <person name="Ueda S."/>
            <person name="Waki K."/>
            <person name="Yamagata H."/>
            <person name="Yamamoto M."/>
            <person name="Yamamoto S."/>
            <person name="Yamane H."/>
            <person name="Yoshiki S."/>
            <person name="Yoshihara R."/>
            <person name="Yukawa K."/>
            <person name="Zhong H."/>
            <person name="Yano M."/>
            <person name="Yuan Q."/>
            <person name="Ouyang S."/>
            <person name="Liu J."/>
            <person name="Jones K.M."/>
            <person name="Gansberger K."/>
            <person name="Moffat K."/>
            <person name="Hill J."/>
            <person name="Bera J."/>
            <person name="Fadrosh D."/>
            <person name="Jin S."/>
            <person name="Johri S."/>
            <person name="Kim M."/>
            <person name="Overton L."/>
            <person name="Reardon M."/>
            <person name="Tsitrin T."/>
            <person name="Vuong H."/>
            <person name="Weaver B."/>
            <person name="Ciecko A."/>
            <person name="Tallon L."/>
            <person name="Jackson J."/>
            <person name="Pai G."/>
            <person name="Aken S.V."/>
            <person name="Utterback T."/>
            <person name="Reidmuller S."/>
            <person name="Feldblyum T."/>
            <person name="Hsiao J."/>
            <person name="Zismann V."/>
            <person name="Iobst S."/>
            <person name="de Vazeille A.R."/>
            <person name="Buell C.R."/>
            <person name="Ying K."/>
            <person name="Li Y."/>
            <person name="Lu T."/>
            <person name="Huang Y."/>
            <person name="Zhao Q."/>
            <person name="Feng Q."/>
            <person name="Zhang L."/>
            <person name="Zhu J."/>
            <person name="Weng Q."/>
            <person name="Mu J."/>
            <person name="Lu Y."/>
            <person name="Fan D."/>
            <person name="Liu Y."/>
            <person name="Guan J."/>
            <person name="Zhang Y."/>
            <person name="Yu S."/>
            <person name="Liu X."/>
            <person name="Zhang Y."/>
            <person name="Hong G."/>
            <person name="Han B."/>
            <person name="Choisne N."/>
            <person name="Demange N."/>
            <person name="Orjeda G."/>
            <person name="Samain S."/>
            <person name="Cattolico L."/>
            <person name="Pelletier E."/>
            <person name="Couloux A."/>
            <person name="Segurens B."/>
            <person name="Wincker P."/>
            <person name="D'Hont A."/>
            <person name="Scarpelli C."/>
            <person name="Weissenbach J."/>
            <person name="Salanoubat M."/>
            <person name="Quetier F."/>
            <person name="Yu Y."/>
            <person name="Kim H.R."/>
            <person name="Rambo T."/>
            <person name="Currie J."/>
            <person name="Collura K."/>
            <person name="Luo M."/>
            <person name="Yang T."/>
            <person name="Ammiraju J.S.S."/>
            <person name="Engler F."/>
            <person name="Soderlund C."/>
            <person name="Wing R.A."/>
            <person name="Palmer L.E."/>
            <person name="de la Bastide M."/>
            <person name="Spiegel L."/>
            <person name="Nascimento L."/>
            <person name="Zutavern T."/>
            <person name="O'Shaughnessy A."/>
            <person name="Dike S."/>
            <person name="Dedhia N."/>
            <person name="Preston R."/>
            <person name="Balija V."/>
            <person name="McCombie W.R."/>
            <person name="Chow T."/>
            <person name="Chen H."/>
            <person name="Chung M."/>
            <person name="Chen C."/>
            <person name="Shaw J."/>
            <person name="Wu H."/>
            <person name="Hsiao K."/>
            <person name="Chao Y."/>
            <person name="Chu M."/>
            <person name="Cheng C."/>
            <person name="Hour A."/>
            <person name="Lee P."/>
            <person name="Lin S."/>
            <person name="Lin Y."/>
            <person name="Liou J."/>
            <person name="Liu S."/>
            <person name="Hsing Y."/>
            <person name="Raghuvanshi S."/>
            <person name="Mohanty A."/>
            <person name="Bharti A.K."/>
            <person name="Gaur A."/>
            <person name="Gupta V."/>
            <person name="Kumar D."/>
            <person name="Ravi V."/>
            <person name="Vij S."/>
            <person name="Kapur A."/>
            <person name="Khurana P."/>
            <person name="Khurana P."/>
            <person name="Khurana J.P."/>
            <person name="Tyagi A.K."/>
            <person name="Gaikwad K."/>
            <person name="Singh A."/>
            <person name="Dalal V."/>
            <person name="Srivastava S."/>
            <person name="Dixit A."/>
            <person name="Pal A.K."/>
            <person name="Ghazi I.A."/>
            <person name="Yadav M."/>
            <person name="Pandit A."/>
            <person name="Bhargava A."/>
            <person name="Sureshbabu K."/>
            <person name="Batra K."/>
            <person name="Sharma T.R."/>
            <person name="Mohapatra T."/>
            <person name="Singh N.K."/>
            <person name="Messing J."/>
            <person name="Nelson A.B."/>
            <person name="Fuks G."/>
            <person name="Kavchok S."/>
            <person name="Keizer G."/>
            <person name="Linton E."/>
            <person name="Llaca V."/>
            <person name="Song R."/>
            <person name="Tanyolac B."/>
            <person name="Young S."/>
            <person name="Ho-Il K."/>
            <person name="Hahn J.H."/>
            <person name="Sangsakoo G."/>
            <person name="Vanavichit A."/>
            <person name="de Mattos Luiz.A.T."/>
            <person name="Zimmer P.D."/>
            <person name="Malone G."/>
            <person name="Dellagostin O."/>
            <person name="de Oliveira A.C."/>
            <person name="Bevan M."/>
            <person name="Bancroft I."/>
            <person name="Minx P."/>
            <person name="Cordum H."/>
            <person name="Wilson R."/>
            <person name="Cheng Z."/>
            <person name="Jin W."/>
            <person name="Jiang J."/>
            <person name="Leong S.A."/>
            <person name="Iwama H."/>
            <person name="Gojobori T."/>
            <person name="Itoh T."/>
            <person name="Niimura Y."/>
            <person name="Fujii Y."/>
            <person name="Habara T."/>
            <person name="Sakai H."/>
            <person name="Sato Y."/>
            <person name="Wilson G."/>
            <person name="Kumar K."/>
            <person name="McCouch S."/>
            <person name="Juretic N."/>
            <person name="Hoen D."/>
            <person name="Wright S."/>
            <person name="Bruskiewich R."/>
            <person name="Bureau T."/>
            <person name="Miyao A."/>
            <person name="Hirochika H."/>
            <person name="Nishikawa T."/>
            <person name="Kadowaki K."/>
            <person name="Sugiura M."/>
            <person name="Burr B."/>
            <person name="Sasaki T."/>
        </authorList>
    </citation>
    <scope>NUCLEOTIDE SEQUENCE [LARGE SCALE GENOMIC DNA]</scope>
    <source>
        <strain evidence="2">cv. Nipponbare</strain>
    </source>
</reference>